<evidence type="ECO:0000259" key="3">
    <source>
        <dbReference type="Pfam" id="PF08268"/>
    </source>
</evidence>
<evidence type="ECO:0000256" key="1">
    <source>
        <dbReference type="SAM" id="MobiDB-lite"/>
    </source>
</evidence>
<accession>A0A2I4FBQ4</accession>
<dbReference type="RefSeq" id="XP_018829076.1">
    <property type="nucleotide sequence ID" value="XM_018973531.2"/>
</dbReference>
<evidence type="ECO:0000313" key="4">
    <source>
        <dbReference type="Proteomes" id="UP000235220"/>
    </source>
</evidence>
<dbReference type="NCBIfam" id="TIGR01640">
    <property type="entry name" value="F_box_assoc_1"/>
    <property type="match status" value="1"/>
</dbReference>
<dbReference type="Pfam" id="PF08268">
    <property type="entry name" value="FBA_3"/>
    <property type="match status" value="1"/>
</dbReference>
<name>A0A2I4FBQ4_JUGRE</name>
<dbReference type="Gramene" id="Jr13_10350_p1">
    <property type="protein sequence ID" value="cds.Jr13_10350_p1"/>
    <property type="gene ID" value="Jr13_10350"/>
</dbReference>
<protein>
    <submittedName>
        <fullName evidence="5">F-box protein At3g23260</fullName>
    </submittedName>
</protein>
<dbReference type="SUPFAM" id="SSF81383">
    <property type="entry name" value="F-box domain"/>
    <property type="match status" value="1"/>
</dbReference>
<dbReference type="InterPro" id="IPR001810">
    <property type="entry name" value="F-box_dom"/>
</dbReference>
<dbReference type="KEGG" id="jre:108997323"/>
<dbReference type="PANTHER" id="PTHR31111">
    <property type="entry name" value="BNAA05G37150D PROTEIN-RELATED"/>
    <property type="match status" value="1"/>
</dbReference>
<dbReference type="OrthoDB" id="687122at2759"/>
<evidence type="ECO:0000313" key="5">
    <source>
        <dbReference type="RefSeq" id="XP_018829076.1"/>
    </source>
</evidence>
<feature type="domain" description="F-box" evidence="2">
    <location>
        <begin position="40"/>
        <end position="77"/>
    </location>
</feature>
<dbReference type="PANTHER" id="PTHR31111:SF136">
    <property type="entry name" value="F-BOX ASSOCIATED DOMAIN-CONTAINING PROTEIN"/>
    <property type="match status" value="1"/>
</dbReference>
<dbReference type="Proteomes" id="UP000235220">
    <property type="component" value="Chromosome 13"/>
</dbReference>
<dbReference type="InterPro" id="IPR013187">
    <property type="entry name" value="F-box-assoc_dom_typ3"/>
</dbReference>
<proteinExistence type="predicted"/>
<feature type="region of interest" description="Disordered" evidence="1">
    <location>
        <begin position="1"/>
        <end position="28"/>
    </location>
</feature>
<reference evidence="5" key="1">
    <citation type="submission" date="2025-08" db="UniProtKB">
        <authorList>
            <consortium name="RefSeq"/>
        </authorList>
    </citation>
    <scope>IDENTIFICATION</scope>
    <source>
        <tissue evidence="5">Leaves</tissue>
    </source>
</reference>
<keyword evidence="4" id="KW-1185">Reference proteome</keyword>
<dbReference type="AlphaFoldDB" id="A0A2I4FBQ4"/>
<gene>
    <name evidence="5" type="primary">LOC108997323</name>
</gene>
<dbReference type="GeneID" id="108997323"/>
<organism evidence="4 5">
    <name type="scientific">Juglans regia</name>
    <name type="common">English walnut</name>
    <dbReference type="NCBI Taxonomy" id="51240"/>
    <lineage>
        <taxon>Eukaryota</taxon>
        <taxon>Viridiplantae</taxon>
        <taxon>Streptophyta</taxon>
        <taxon>Embryophyta</taxon>
        <taxon>Tracheophyta</taxon>
        <taxon>Spermatophyta</taxon>
        <taxon>Magnoliopsida</taxon>
        <taxon>eudicotyledons</taxon>
        <taxon>Gunneridae</taxon>
        <taxon>Pentapetalae</taxon>
        <taxon>rosids</taxon>
        <taxon>fabids</taxon>
        <taxon>Fagales</taxon>
        <taxon>Juglandaceae</taxon>
        <taxon>Juglans</taxon>
    </lineage>
</organism>
<feature type="domain" description="F-box associated beta-propeller type 3" evidence="3">
    <location>
        <begin position="122"/>
        <end position="388"/>
    </location>
</feature>
<sequence length="417" mass="48168">MASTSSQKGLEETSVVQHSNTEMESNSDIQNEEDGFMEIDPEALFQILARVPPESLVHCKSVGKCWLSTIRDPNFLKFRCDIQKSNRLFIIEKNSWFEFYAFAFGVESGIFTGRTLQHSCCLVIRIEDTCDGLILHKSIFESDLHIYNSCTGATKTVTSHEPPTSSKNYYSLAYDASIQKYKLVWFCLSKSIIKCYIFVLGRNHNTDRNENADWRELSFAFPQIVIPRQPTIYFDRVVCNGALNWIAEIIPEENEEQGAAFVISIDIASEELRDRIELPSKPNICFTEMFNCKLLVSNGFLCYANPTSKEEFHFWVLRDAANHYWMKQLTLRLSSMLFIPDSLRTFLCDDFLPLAIINESEKSCPISILILHCHRLFLYNVESQELRVNVLEEAVSEDAYFLPFSTFTFINRPIRWD</sequence>
<dbReference type="InterPro" id="IPR017451">
    <property type="entry name" value="F-box-assoc_interact_dom"/>
</dbReference>
<dbReference type="Pfam" id="PF00646">
    <property type="entry name" value="F-box"/>
    <property type="match status" value="1"/>
</dbReference>
<dbReference type="InterPro" id="IPR036047">
    <property type="entry name" value="F-box-like_dom_sf"/>
</dbReference>
<evidence type="ECO:0000259" key="2">
    <source>
        <dbReference type="Pfam" id="PF00646"/>
    </source>
</evidence>